<accession>A0A0C2DDE6</accession>
<sequence>MLSTDLFTLLISFDLIVHGNSQYGKSLSLLLSGQLWCQQGSHKLYSPTQCPAQTLECFKFVCDAEEEYHKGVQSKVDNEMPKKKGRKTEHRNGEAHK</sequence>
<keyword evidence="4" id="KW-1185">Reference proteome</keyword>
<name>A0A0C2DDE6_9BILA</name>
<evidence type="ECO:0000313" key="3">
    <source>
        <dbReference type="EMBL" id="KIH67893.1"/>
    </source>
</evidence>
<organism evidence="3 4">
    <name type="scientific">Ancylostoma duodenale</name>
    <dbReference type="NCBI Taxonomy" id="51022"/>
    <lineage>
        <taxon>Eukaryota</taxon>
        <taxon>Metazoa</taxon>
        <taxon>Ecdysozoa</taxon>
        <taxon>Nematoda</taxon>
        <taxon>Chromadorea</taxon>
        <taxon>Rhabditida</taxon>
        <taxon>Rhabditina</taxon>
        <taxon>Rhabditomorpha</taxon>
        <taxon>Strongyloidea</taxon>
        <taxon>Ancylostomatidae</taxon>
        <taxon>Ancylostomatinae</taxon>
        <taxon>Ancylostoma</taxon>
    </lineage>
</organism>
<dbReference type="OrthoDB" id="5804138at2759"/>
<proteinExistence type="predicted"/>
<gene>
    <name evidence="3" type="ORF">ANCDUO_01771</name>
</gene>
<evidence type="ECO:0000256" key="1">
    <source>
        <dbReference type="SAM" id="MobiDB-lite"/>
    </source>
</evidence>
<dbReference type="Proteomes" id="UP000054047">
    <property type="component" value="Unassembled WGS sequence"/>
</dbReference>
<evidence type="ECO:0000256" key="2">
    <source>
        <dbReference type="SAM" id="SignalP"/>
    </source>
</evidence>
<feature type="signal peptide" evidence="2">
    <location>
        <begin position="1"/>
        <end position="21"/>
    </location>
</feature>
<keyword evidence="2" id="KW-0732">Signal</keyword>
<feature type="region of interest" description="Disordered" evidence="1">
    <location>
        <begin position="73"/>
        <end position="97"/>
    </location>
</feature>
<feature type="chain" id="PRO_5002147340" evidence="2">
    <location>
        <begin position="22"/>
        <end position="97"/>
    </location>
</feature>
<dbReference type="EMBL" id="KN726532">
    <property type="protein sequence ID" value="KIH67893.1"/>
    <property type="molecule type" value="Genomic_DNA"/>
</dbReference>
<reference evidence="3 4" key="1">
    <citation type="submission" date="2013-12" db="EMBL/GenBank/DDBJ databases">
        <title>Draft genome of the parsitic nematode Ancylostoma duodenale.</title>
        <authorList>
            <person name="Mitreva M."/>
        </authorList>
    </citation>
    <scope>NUCLEOTIDE SEQUENCE [LARGE SCALE GENOMIC DNA]</scope>
    <source>
        <strain evidence="3 4">Zhejiang</strain>
    </source>
</reference>
<protein>
    <submittedName>
        <fullName evidence="3">Uncharacterized protein</fullName>
    </submittedName>
</protein>
<dbReference type="AlphaFoldDB" id="A0A0C2DDE6"/>
<evidence type="ECO:0000313" key="4">
    <source>
        <dbReference type="Proteomes" id="UP000054047"/>
    </source>
</evidence>